<feature type="compositionally biased region" description="Polar residues" evidence="1">
    <location>
        <begin position="151"/>
        <end position="173"/>
    </location>
</feature>
<feature type="compositionally biased region" description="Low complexity" evidence="1">
    <location>
        <begin position="49"/>
        <end position="61"/>
    </location>
</feature>
<proteinExistence type="predicted"/>
<reference evidence="2 3" key="1">
    <citation type="submission" date="2018-04" db="EMBL/GenBank/DDBJ databases">
        <title>WGS assembly of Panicum hallii var. hallii HAL2.</title>
        <authorList>
            <person name="Lovell J."/>
            <person name="Jenkins J."/>
            <person name="Lowry D."/>
            <person name="Mamidi S."/>
            <person name="Sreedasyam A."/>
            <person name="Weng X."/>
            <person name="Barry K."/>
            <person name="Bonette J."/>
            <person name="Campitelli B."/>
            <person name="Daum C."/>
            <person name="Gordon S."/>
            <person name="Gould B."/>
            <person name="Lipzen A."/>
            <person name="MacQueen A."/>
            <person name="Palacio-Mejia J."/>
            <person name="Plott C."/>
            <person name="Shakirov E."/>
            <person name="Shu S."/>
            <person name="Yoshinaga Y."/>
            <person name="Zane M."/>
            <person name="Rokhsar D."/>
            <person name="Grimwood J."/>
            <person name="Schmutz J."/>
            <person name="Juenger T."/>
        </authorList>
    </citation>
    <scope>NUCLEOTIDE SEQUENCE [LARGE SCALE GENOMIC DNA]</scope>
    <source>
        <strain evidence="3">cv. HAL2</strain>
    </source>
</reference>
<keyword evidence="3" id="KW-1185">Reference proteome</keyword>
<name>A0A2T7CJ75_9POAL</name>
<protein>
    <submittedName>
        <fullName evidence="2">Uncharacterized protein</fullName>
    </submittedName>
</protein>
<feature type="compositionally biased region" description="Basic residues" evidence="1">
    <location>
        <begin position="80"/>
        <end position="99"/>
    </location>
</feature>
<accession>A0A2T7CJ75</accession>
<evidence type="ECO:0000313" key="2">
    <source>
        <dbReference type="EMBL" id="PUZ43372.1"/>
    </source>
</evidence>
<evidence type="ECO:0000256" key="1">
    <source>
        <dbReference type="SAM" id="MobiDB-lite"/>
    </source>
</evidence>
<feature type="region of interest" description="Disordered" evidence="1">
    <location>
        <begin position="149"/>
        <end position="173"/>
    </location>
</feature>
<dbReference type="Proteomes" id="UP000244336">
    <property type="component" value="Chromosome 8"/>
</dbReference>
<sequence>MSESDEHHTWEGGMDATKLNSPCCCWSLFLCPLVPVFPSSGSSDQIRVEAPPVAAASSSAPDSREREISAPPPVPCGGQRPHRHARGPHAHQPGHRPAVRHLHPCHHGVGEIHLRPRDLAAEQRRHHRHGHAHAAAPTAYHRRLCAHEPQHQNPRAQSPNTWDNTGSPSNIQY</sequence>
<organism evidence="2 3">
    <name type="scientific">Panicum hallii var. hallii</name>
    <dbReference type="NCBI Taxonomy" id="1504633"/>
    <lineage>
        <taxon>Eukaryota</taxon>
        <taxon>Viridiplantae</taxon>
        <taxon>Streptophyta</taxon>
        <taxon>Embryophyta</taxon>
        <taxon>Tracheophyta</taxon>
        <taxon>Spermatophyta</taxon>
        <taxon>Magnoliopsida</taxon>
        <taxon>Liliopsida</taxon>
        <taxon>Poales</taxon>
        <taxon>Poaceae</taxon>
        <taxon>PACMAD clade</taxon>
        <taxon>Panicoideae</taxon>
        <taxon>Panicodae</taxon>
        <taxon>Paniceae</taxon>
        <taxon>Panicinae</taxon>
        <taxon>Panicum</taxon>
        <taxon>Panicum sect. Panicum</taxon>
    </lineage>
</organism>
<gene>
    <name evidence="2" type="ORF">GQ55_8G003800</name>
</gene>
<dbReference type="EMBL" id="CM009756">
    <property type="protein sequence ID" value="PUZ43372.1"/>
    <property type="molecule type" value="Genomic_DNA"/>
</dbReference>
<feature type="region of interest" description="Disordered" evidence="1">
    <location>
        <begin position="49"/>
        <end position="99"/>
    </location>
</feature>
<evidence type="ECO:0000313" key="3">
    <source>
        <dbReference type="Proteomes" id="UP000244336"/>
    </source>
</evidence>
<dbReference type="AlphaFoldDB" id="A0A2T7CJ75"/>
<dbReference type="Gramene" id="PUZ43372">
    <property type="protein sequence ID" value="PUZ43372"/>
    <property type="gene ID" value="GQ55_8G003800"/>
</dbReference>